<proteinExistence type="predicted"/>
<gene>
    <name evidence="2" type="ORF">J2Z64_003883</name>
</gene>
<keyword evidence="1" id="KW-1133">Transmembrane helix</keyword>
<dbReference type="InterPro" id="IPR006938">
    <property type="entry name" value="DUF624"/>
</dbReference>
<keyword evidence="1" id="KW-0472">Membrane</keyword>
<comment type="caution">
    <text evidence="2">The sequence shown here is derived from an EMBL/GenBank/DDBJ whole genome shotgun (WGS) entry which is preliminary data.</text>
</comment>
<feature type="transmembrane region" description="Helical" evidence="1">
    <location>
        <begin position="78"/>
        <end position="98"/>
    </location>
</feature>
<feature type="transmembrane region" description="Helical" evidence="1">
    <location>
        <begin position="145"/>
        <end position="168"/>
    </location>
</feature>
<dbReference type="AlphaFoldDB" id="A0A9X1CDA4"/>
<feature type="transmembrane region" description="Helical" evidence="1">
    <location>
        <begin position="110"/>
        <end position="133"/>
    </location>
</feature>
<accession>A0A9X1CDA4</accession>
<reference evidence="2" key="1">
    <citation type="submission" date="2021-03" db="EMBL/GenBank/DDBJ databases">
        <title>Genomic Encyclopedia of Type Strains, Phase IV (KMG-IV): sequencing the most valuable type-strain genomes for metagenomic binning, comparative biology and taxonomic classification.</title>
        <authorList>
            <person name="Goeker M."/>
        </authorList>
    </citation>
    <scope>NUCLEOTIDE SEQUENCE</scope>
    <source>
        <strain evidence="2">DSM 107338</strain>
    </source>
</reference>
<organism evidence="2 3">
    <name type="scientific">Oceanobacillus polygoni</name>
    <dbReference type="NCBI Taxonomy" id="1235259"/>
    <lineage>
        <taxon>Bacteria</taxon>
        <taxon>Bacillati</taxon>
        <taxon>Bacillota</taxon>
        <taxon>Bacilli</taxon>
        <taxon>Bacillales</taxon>
        <taxon>Bacillaceae</taxon>
        <taxon>Oceanobacillus</taxon>
    </lineage>
</organism>
<sequence length="217" mass="25645">MQGIGSKINQVGEWVYRLLILNVLWLGFALLGLGLLGIFPATHALFAVLRKWTRNKRKIHITKDFFCFYRKDFWKINALGYVLVLIAVILWFDFRYFMSITSFGMFVLGHFMLLFFVIVLLSICVLFPVFTHYELSFAQYIKHALLYPITHMGTMLLLIVSFLFYYFVAYQIPGLVPFLGMSLPCFIMMKIIYPTFQQKEKKAEGWFRSQKAKRIYY</sequence>
<name>A0A9X1CDA4_9BACI</name>
<dbReference type="EMBL" id="JAGGMB010000018">
    <property type="protein sequence ID" value="MBP2079584.1"/>
    <property type="molecule type" value="Genomic_DNA"/>
</dbReference>
<feature type="transmembrane region" description="Helical" evidence="1">
    <location>
        <begin position="174"/>
        <end position="193"/>
    </location>
</feature>
<keyword evidence="1" id="KW-0812">Transmembrane</keyword>
<dbReference type="RefSeq" id="WP_187773591.1">
    <property type="nucleotide sequence ID" value="NZ_JAGGMB010000018.1"/>
</dbReference>
<feature type="transmembrane region" description="Helical" evidence="1">
    <location>
        <begin position="23"/>
        <end position="49"/>
    </location>
</feature>
<dbReference type="Proteomes" id="UP001138793">
    <property type="component" value="Unassembled WGS sequence"/>
</dbReference>
<dbReference type="Pfam" id="PF04854">
    <property type="entry name" value="DUF624"/>
    <property type="match status" value="1"/>
</dbReference>
<keyword evidence="3" id="KW-1185">Reference proteome</keyword>
<evidence type="ECO:0000313" key="2">
    <source>
        <dbReference type="EMBL" id="MBP2079584.1"/>
    </source>
</evidence>
<evidence type="ECO:0000313" key="3">
    <source>
        <dbReference type="Proteomes" id="UP001138793"/>
    </source>
</evidence>
<evidence type="ECO:0000256" key="1">
    <source>
        <dbReference type="SAM" id="Phobius"/>
    </source>
</evidence>
<protein>
    <submittedName>
        <fullName evidence="2">Membrane protein YesL</fullName>
    </submittedName>
</protein>